<evidence type="ECO:0008006" key="2">
    <source>
        <dbReference type="Google" id="ProtNLM"/>
    </source>
</evidence>
<keyword evidence="1" id="KW-0614">Plasmid</keyword>
<gene>
    <name evidence="1" type="ordered locus">Rsph17025_3536</name>
</gene>
<accession>A4WYE2</accession>
<reference evidence="1" key="1">
    <citation type="submission" date="2007-04" db="EMBL/GenBank/DDBJ databases">
        <title>Complete sequence of plasmid pRSPA01 of Rhodobacter sphaeroides ATCC 17025.</title>
        <authorList>
            <consortium name="US DOE Joint Genome Institute"/>
            <person name="Copeland A."/>
            <person name="Lucas S."/>
            <person name="Lapidus A."/>
            <person name="Barry K."/>
            <person name="Detter J.C."/>
            <person name="Glavina del Rio T."/>
            <person name="Hammon N."/>
            <person name="Israni S."/>
            <person name="Dalin E."/>
            <person name="Tice H."/>
            <person name="Pitluck S."/>
            <person name="Chertkov O."/>
            <person name="Brettin T."/>
            <person name="Bruce D."/>
            <person name="Han C."/>
            <person name="Schmutz J."/>
            <person name="Larimer F."/>
            <person name="Land M."/>
            <person name="Hauser L."/>
            <person name="Kyrpides N."/>
            <person name="Kim E."/>
            <person name="Richardson P."/>
            <person name="Mackenzie C."/>
            <person name="Choudhary M."/>
            <person name="Donohue T.J."/>
            <person name="Kaplan S."/>
        </authorList>
    </citation>
    <scope>NUCLEOTIDE SEQUENCE [LARGE SCALE GENOMIC DNA]</scope>
    <source>
        <strain evidence="1">ATCC 17025</strain>
        <plasmid evidence="1">pRSPA01</plasmid>
    </source>
</reference>
<proteinExistence type="predicted"/>
<organism evidence="1">
    <name type="scientific">Cereibacter sphaeroides (strain ATCC 17025 / ATH 2.4.3)</name>
    <name type="common">Rhodobacter sphaeroides</name>
    <dbReference type="NCBI Taxonomy" id="349102"/>
    <lineage>
        <taxon>Bacteria</taxon>
        <taxon>Pseudomonadati</taxon>
        <taxon>Pseudomonadota</taxon>
        <taxon>Alphaproteobacteria</taxon>
        <taxon>Rhodobacterales</taxon>
        <taxon>Paracoccaceae</taxon>
        <taxon>Cereibacter</taxon>
    </lineage>
</organism>
<dbReference type="AlphaFoldDB" id="A4WYE2"/>
<name>A4WYE2_CERS5</name>
<evidence type="ECO:0000313" key="1">
    <source>
        <dbReference type="EMBL" id="ABP72406.1"/>
    </source>
</evidence>
<sequence>MKHGHDLSGIIAFAHREEEWAARLAAVIDEHFLPALEEFELDFDDLTEIFGEDLPWTLWGCAFEDFLSRRWEPDGQSVVDVYLKRRGWSEKVLNRAYIEGLRDAHISLHEVSDVVPGQSMALRDLLTGGEPVTVREKSATRSLKQWDRIVARVVPVRDHHVIAGGVLPFAAEAVEMLFGGLRDALRLRKTAEPRLTVDQLRHCAPIFSGAWFFTHLPGLLNPQAPHLTNTDGEELEFHELHFPFAPRVAQGQVAAALSRVPDLSRDGSKSWGWLARTKPAAGKKKEDAPGLALETFSEGGTVLGSMEMKGKALILRVNSKERAARGEAMIMAAAGDLLRPPLTTIQTVEQAMRDRDARGGPKDAAEEIPPELARQILQDHLDRHYRDTLDQPIPVLGGKSPRQAVRSASGRRKVVDWLKYLENSSAQNEGSPLADYDFRWMWEELGLADERR</sequence>
<dbReference type="KEGG" id="rsq:Rsph17025_3536"/>
<dbReference type="BioCyc" id="RSPH349102:G1G8M-3641-MONOMER"/>
<dbReference type="InterPro" id="IPR058292">
    <property type="entry name" value="DUF7986"/>
</dbReference>
<dbReference type="HOGENOM" id="CLU_048885_0_0_5"/>
<dbReference type="EMBL" id="CP000662">
    <property type="protein sequence ID" value="ABP72406.1"/>
    <property type="molecule type" value="Genomic_DNA"/>
</dbReference>
<protein>
    <recommendedName>
        <fullName evidence="2">Antitoxin Xre/MbcA/ParS-like toxin-binding domain-containing protein</fullName>
    </recommendedName>
</protein>
<dbReference type="Pfam" id="PF25948">
    <property type="entry name" value="DUF7986"/>
    <property type="match status" value="1"/>
</dbReference>
<geneLocation type="plasmid" evidence="1">
    <name>pRSPA01</name>
</geneLocation>